<protein>
    <submittedName>
        <fullName evidence="9">ABC transporter permease</fullName>
    </submittedName>
</protein>
<gene>
    <name evidence="9" type="ORF">BTIS_0231</name>
</gene>
<evidence type="ECO:0000256" key="4">
    <source>
        <dbReference type="ARBA" id="ARBA00022989"/>
    </source>
</evidence>
<reference evidence="9 10" key="1">
    <citation type="journal article" date="2017" name="BMC Genomics">
        <title>Comparative genomic and phylogenomic analyses of the Bifidobacteriaceae family.</title>
        <authorList>
            <person name="Lugli G.A."/>
            <person name="Milani C."/>
            <person name="Turroni F."/>
            <person name="Duranti S."/>
            <person name="Mancabelli L."/>
            <person name="Mangifesta M."/>
            <person name="Ferrario C."/>
            <person name="Modesto M."/>
            <person name="Mattarelli P."/>
            <person name="Jiri K."/>
            <person name="van Sinderen D."/>
            <person name="Ventura M."/>
        </authorList>
    </citation>
    <scope>NUCLEOTIDE SEQUENCE [LARGE SCALE GENOMIC DNA]</scope>
    <source>
        <strain evidence="9 10">DSM 100201</strain>
    </source>
</reference>
<dbReference type="Proteomes" id="UP000216444">
    <property type="component" value="Unassembled WGS sequence"/>
</dbReference>
<feature type="transmembrane region" description="Helical" evidence="7">
    <location>
        <begin position="378"/>
        <end position="399"/>
    </location>
</feature>
<keyword evidence="2" id="KW-1003">Cell membrane</keyword>
<feature type="region of interest" description="Disordered" evidence="6">
    <location>
        <begin position="619"/>
        <end position="641"/>
    </location>
</feature>
<feature type="transmembrane region" description="Helical" evidence="7">
    <location>
        <begin position="864"/>
        <end position="889"/>
    </location>
</feature>
<feature type="transmembrane region" description="Helical" evidence="7">
    <location>
        <begin position="470"/>
        <end position="496"/>
    </location>
</feature>
<feature type="transmembrane region" description="Helical" evidence="7">
    <location>
        <begin position="545"/>
        <end position="566"/>
    </location>
</feature>
<evidence type="ECO:0000256" key="1">
    <source>
        <dbReference type="ARBA" id="ARBA00004651"/>
    </source>
</evidence>
<keyword evidence="4 7" id="KW-1133">Transmembrane helix</keyword>
<dbReference type="PANTHER" id="PTHR30287:SF1">
    <property type="entry name" value="INNER MEMBRANE PROTEIN"/>
    <property type="match status" value="1"/>
</dbReference>
<comment type="caution">
    <text evidence="9">The sequence shown here is derived from an EMBL/GenBank/DDBJ whole genome shotgun (WGS) entry which is preliminary data.</text>
</comment>
<dbReference type="AlphaFoldDB" id="A0A261FJ44"/>
<dbReference type="PANTHER" id="PTHR30287">
    <property type="entry name" value="MEMBRANE COMPONENT OF PREDICTED ABC SUPERFAMILY METABOLITE UPTAKE TRANSPORTER"/>
    <property type="match status" value="1"/>
</dbReference>
<evidence type="ECO:0000256" key="5">
    <source>
        <dbReference type="ARBA" id="ARBA00023136"/>
    </source>
</evidence>
<evidence type="ECO:0000313" key="9">
    <source>
        <dbReference type="EMBL" id="OZG59078.1"/>
    </source>
</evidence>
<feature type="transmembrane region" description="Helical" evidence="7">
    <location>
        <begin position="420"/>
        <end position="450"/>
    </location>
</feature>
<feature type="compositionally biased region" description="Low complexity" evidence="6">
    <location>
        <begin position="621"/>
        <end position="638"/>
    </location>
</feature>
<accession>A0A261FJ44</accession>
<keyword evidence="3 7" id="KW-0812">Transmembrane</keyword>
<evidence type="ECO:0000259" key="8">
    <source>
        <dbReference type="Pfam" id="PF02687"/>
    </source>
</evidence>
<organism evidence="9 10">
    <name type="scientific">Bifidobacterium tissieri</name>
    <dbReference type="NCBI Taxonomy" id="1630162"/>
    <lineage>
        <taxon>Bacteria</taxon>
        <taxon>Bacillati</taxon>
        <taxon>Actinomycetota</taxon>
        <taxon>Actinomycetes</taxon>
        <taxon>Bifidobacteriales</taxon>
        <taxon>Bifidobacteriaceae</taxon>
        <taxon>Bifidobacterium</taxon>
    </lineage>
</organism>
<feature type="transmembrane region" description="Helical" evidence="7">
    <location>
        <begin position="32"/>
        <end position="52"/>
    </location>
</feature>
<feature type="transmembrane region" description="Helical" evidence="7">
    <location>
        <begin position="806"/>
        <end position="831"/>
    </location>
</feature>
<evidence type="ECO:0000256" key="3">
    <source>
        <dbReference type="ARBA" id="ARBA00022692"/>
    </source>
</evidence>
<dbReference type="RefSeq" id="WP_094661865.1">
    <property type="nucleotide sequence ID" value="NZ_MWWV01000002.1"/>
</dbReference>
<dbReference type="EMBL" id="MWWV01000002">
    <property type="protein sequence ID" value="OZG59078.1"/>
    <property type="molecule type" value="Genomic_DNA"/>
</dbReference>
<proteinExistence type="predicted"/>
<dbReference type="Pfam" id="PF02687">
    <property type="entry name" value="FtsX"/>
    <property type="match status" value="2"/>
</dbReference>
<feature type="domain" description="ABC3 transporter permease C-terminal" evidence="8">
    <location>
        <begin position="378"/>
        <end position="486"/>
    </location>
</feature>
<feature type="transmembrane region" description="Helical" evidence="7">
    <location>
        <begin position="901"/>
        <end position="923"/>
    </location>
</feature>
<dbReference type="GO" id="GO:0005886">
    <property type="term" value="C:plasma membrane"/>
    <property type="evidence" value="ECO:0007669"/>
    <property type="project" value="UniProtKB-SubCell"/>
</dbReference>
<dbReference type="InterPro" id="IPR003838">
    <property type="entry name" value="ABC3_permease_C"/>
</dbReference>
<sequence>MAQTHTRTRRRGGHGALWKDAWRAIAGNSKRFAAIAVICAVGVMMMGALSSIGNDLRGGLDDFFDGTSMHDLTIVSTLGFDDDDIAAIRNLDGVADAAGQRTESAYTRIDGAQASATVSALNDRHLDEPYLQNGRLPKSDHEIAVTQQYLDDSGKRIGDTMTFTPETTATAVTAVADNTSTTTDSSEFDTSDTDSTTGTFDDGDYMIVGTVIDPNDIVNPSGPMALVSGAKTVYPLFVSSDAVVDTESPYTSVIVSVSGAKELNTYHEDYTTRVADTQKAIETIQSEREQARTNTVKDAIRQPIEDKLNEQKATIDALPDANPAKAVAEQKIADAEAQLSSKLDAIPTAKWIIRDRNALASYADVKTESEMISRLGKLFPILFLVIAILVSLTAVARMVEEDRQLIGTYKALGYTRHETMLKYLLYSASAVIVGGVIGDLIGLLGLPFVFTKRMLHILYVIPTYPLIIDWTIGIGGILLFLVLITGSAMVVCGGSLRLEPAELMRPKAPKAGKTILLQRIGFIWNHLSFLGKVTARNLFRYKSRALMVIIGVVGCTALMTAGFGMGNSALTLMPRQFSEIATYDVMAVTKPADHDKVQDDLDKDSAVKSTLPLHVESATLSAADGESGSSGSSSSSSDSGEKLTVQLMVVPDGESLDGYLDLHTTDGEPLTLKDSGTGDASGKAGAIVTANAAETLGLQNNSTVNLADAMMDDADIAVTGVAQYYTGNVVVMTESAYRQAFMADDASGSGTDAGSDSGDLQLNADLITVDGDDDAQISFADRLAEQDEYLSVVSTAKQTRDFSKSFMIFFVMIGFIVVMAAILAIVVLYTLASTNISERERELATIKVLGFRRKEVHGYVNKELLLLSVIGIAIGLPCGRGLLGFLLSQLDLPGMNIVPNVAWYCYAVAALLALVFTLMVEWATNKSLDRIDMVGALKSPE</sequence>
<evidence type="ECO:0000256" key="7">
    <source>
        <dbReference type="SAM" id="Phobius"/>
    </source>
</evidence>
<keyword evidence="10" id="KW-1185">Reference proteome</keyword>
<evidence type="ECO:0000256" key="6">
    <source>
        <dbReference type="SAM" id="MobiDB-lite"/>
    </source>
</evidence>
<evidence type="ECO:0000256" key="2">
    <source>
        <dbReference type="ARBA" id="ARBA00022475"/>
    </source>
</evidence>
<comment type="subcellular location">
    <subcellularLocation>
        <location evidence="1">Cell membrane</location>
        <topology evidence="1">Multi-pass membrane protein</topology>
    </subcellularLocation>
</comment>
<name>A0A261FJ44_9BIFI</name>
<dbReference type="InterPro" id="IPR038766">
    <property type="entry name" value="Membrane_comp_ABC_pdt"/>
</dbReference>
<keyword evidence="5 7" id="KW-0472">Membrane</keyword>
<feature type="domain" description="ABC3 transporter permease C-terminal" evidence="8">
    <location>
        <begin position="815"/>
        <end position="919"/>
    </location>
</feature>
<evidence type="ECO:0000313" key="10">
    <source>
        <dbReference type="Proteomes" id="UP000216444"/>
    </source>
</evidence>